<evidence type="ECO:0000256" key="2">
    <source>
        <dbReference type="ARBA" id="ARBA00022741"/>
    </source>
</evidence>
<organism evidence="6 7">
    <name type="scientific">Rubroshorea leprosula</name>
    <dbReference type="NCBI Taxonomy" id="152421"/>
    <lineage>
        <taxon>Eukaryota</taxon>
        <taxon>Viridiplantae</taxon>
        <taxon>Streptophyta</taxon>
        <taxon>Embryophyta</taxon>
        <taxon>Tracheophyta</taxon>
        <taxon>Spermatophyta</taxon>
        <taxon>Magnoliopsida</taxon>
        <taxon>eudicotyledons</taxon>
        <taxon>Gunneridae</taxon>
        <taxon>Pentapetalae</taxon>
        <taxon>rosids</taxon>
        <taxon>malvids</taxon>
        <taxon>Malvales</taxon>
        <taxon>Dipterocarpaceae</taxon>
        <taxon>Rubroshorea</taxon>
    </lineage>
</organism>
<dbReference type="InterPro" id="IPR027417">
    <property type="entry name" value="P-loop_NTPase"/>
</dbReference>
<evidence type="ECO:0000313" key="6">
    <source>
        <dbReference type="EMBL" id="GKV51836.1"/>
    </source>
</evidence>
<dbReference type="InterPro" id="IPR056789">
    <property type="entry name" value="LRR_R13L1-DRL21"/>
</dbReference>
<keyword evidence="4" id="KW-0520">NAD</keyword>
<dbReference type="InterPro" id="IPR036388">
    <property type="entry name" value="WH-like_DNA-bd_sf"/>
</dbReference>
<dbReference type="EMBL" id="BPVZ01000549">
    <property type="protein sequence ID" value="GKV51836.1"/>
    <property type="molecule type" value="Genomic_DNA"/>
</dbReference>
<evidence type="ECO:0000256" key="1">
    <source>
        <dbReference type="ARBA" id="ARBA00022737"/>
    </source>
</evidence>
<dbReference type="Gene3D" id="3.40.50.300">
    <property type="entry name" value="P-loop containing nucleotide triphosphate hydrolases"/>
    <property type="match status" value="1"/>
</dbReference>
<dbReference type="InterPro" id="IPR058922">
    <property type="entry name" value="WHD_DRP"/>
</dbReference>
<dbReference type="Gene3D" id="1.10.8.430">
    <property type="entry name" value="Helical domain of apoptotic protease-activating factors"/>
    <property type="match status" value="1"/>
</dbReference>
<dbReference type="AlphaFoldDB" id="A0AAV5MSZ4"/>
<dbReference type="InterPro" id="IPR032675">
    <property type="entry name" value="LRR_dom_sf"/>
</dbReference>
<dbReference type="PANTHER" id="PTHR23155">
    <property type="entry name" value="DISEASE RESISTANCE PROTEIN RP"/>
    <property type="match status" value="1"/>
</dbReference>
<dbReference type="Pfam" id="PF00931">
    <property type="entry name" value="NB-ARC"/>
    <property type="match status" value="1"/>
</dbReference>
<dbReference type="InterPro" id="IPR042197">
    <property type="entry name" value="Apaf_helical"/>
</dbReference>
<dbReference type="Gene3D" id="3.80.10.10">
    <property type="entry name" value="Ribonuclease Inhibitor"/>
    <property type="match status" value="2"/>
</dbReference>
<reference evidence="6 7" key="1">
    <citation type="journal article" date="2021" name="Commun. Biol.">
        <title>The genome of Shorea leprosula (Dipterocarpaceae) highlights the ecological relevance of drought in aseasonal tropical rainforests.</title>
        <authorList>
            <person name="Ng K.K.S."/>
            <person name="Kobayashi M.J."/>
            <person name="Fawcett J.A."/>
            <person name="Hatakeyama M."/>
            <person name="Paape T."/>
            <person name="Ng C.H."/>
            <person name="Ang C.C."/>
            <person name="Tnah L.H."/>
            <person name="Lee C.T."/>
            <person name="Nishiyama T."/>
            <person name="Sese J."/>
            <person name="O'Brien M.J."/>
            <person name="Copetti D."/>
            <person name="Mohd Noor M.I."/>
            <person name="Ong R.C."/>
            <person name="Putra M."/>
            <person name="Sireger I.Z."/>
            <person name="Indrioko S."/>
            <person name="Kosugi Y."/>
            <person name="Izuno A."/>
            <person name="Isagi Y."/>
            <person name="Lee S.L."/>
            <person name="Shimizu K.K."/>
        </authorList>
    </citation>
    <scope>NUCLEOTIDE SEQUENCE [LARGE SCALE GENOMIC DNA]</scope>
    <source>
        <strain evidence="6">214</strain>
    </source>
</reference>
<keyword evidence="7" id="KW-1185">Reference proteome</keyword>
<dbReference type="InterPro" id="IPR002182">
    <property type="entry name" value="NB-ARC"/>
</dbReference>
<evidence type="ECO:0000256" key="4">
    <source>
        <dbReference type="ARBA" id="ARBA00023027"/>
    </source>
</evidence>
<dbReference type="InterPro" id="IPR003593">
    <property type="entry name" value="AAA+_ATPase"/>
</dbReference>
<protein>
    <recommendedName>
        <fullName evidence="5">AAA+ ATPase domain-containing protein</fullName>
    </recommendedName>
</protein>
<dbReference type="GO" id="GO:0098542">
    <property type="term" value="P:defense response to other organism"/>
    <property type="evidence" value="ECO:0007669"/>
    <property type="project" value="TreeGrafter"/>
</dbReference>
<dbReference type="Gene3D" id="1.10.10.10">
    <property type="entry name" value="Winged helix-like DNA-binding domain superfamily/Winged helix DNA-binding domain"/>
    <property type="match status" value="1"/>
</dbReference>
<dbReference type="PRINTS" id="PR00364">
    <property type="entry name" value="DISEASERSIST"/>
</dbReference>
<dbReference type="InterPro" id="IPR044974">
    <property type="entry name" value="Disease_R_plants"/>
</dbReference>
<feature type="domain" description="AAA+ ATPase" evidence="5">
    <location>
        <begin position="185"/>
        <end position="343"/>
    </location>
</feature>
<dbReference type="Pfam" id="PF25019">
    <property type="entry name" value="LRR_R13L1-DRL21"/>
    <property type="match status" value="1"/>
</dbReference>
<name>A0AAV5MSZ4_9ROSI</name>
<sequence length="952" mass="107929">MSDIVISLVVSPIIQEALSKAVSFARTHIRISADLKRQMGELEYSLNMMQDLLKVAEDREKRHDAVRKWLQRVEDEAHNLVDLLDKYSYAVHQQNVGTKGQIKNQVHAFSSLFISMPCQIRRIKGSLDNIRRDASIIKLLHNDATVSQDHIETTPYSSDNSEVLGRNDDVSKVVRLLSDLSRQNPLSGLSMVGMPGIGKTTLARSICNRAEEENLYDLVAWVCLSKNFDVKMILKAMLEYLDSNGGSMVNTGAILKRLKSKLEDKRFLLVLDDVWNEDPRSWKTLFSYLLNISTPTGNSIVVTTSRKQVVASTSVMDEVPMHKYELQKLSAEECRLIMGEKILRSSRITTIPMDLLNIAEQCGGLPLVAAVIGEALSHHTDADEWLAIKNNTAWDSPHRMEIVSKLKKSFDHLPSPLKKCFSYCSIFPKGFEIRRDDLVQLWLAGGLLHQSDDSKSEKEEVGDKYLNDLVSSYLFQDVMDECGNIKFCKMHDEVHNLALFISKYETCIWSDSCPIEEGSSFRHMRVIFDDDRQAIPSGVADRLRSLFLEVDVFRTRALPLRSLQSLKLAAVDRKKLQEYLGKLKYHMKYLDISESDIKGLPESVTKLYNLQTLRFMGCRSLMDLPSDIGNLVSLRHIHVNDESHMPRGVGKLTSLQTLPLFVVGTKKGQRIEELKDLSQLRGKLKICNLEQVRESEATEAKLEAKVKLFKLQFVWSRNRAISNNNDEVVLDRLQPHSNLKSLTIENYKGVNFPSWMVKDVSSSASSFRLNSIVKLKLIDCDECGDILCLGLLPKLKVLNIRAMSKVKRIGSTFYYNRSNIASSSQGVGRSITPFPALRKLILSNMTKLEEWTAEDTDVFPSLDELHIKDCPEFKTWWIDGSASPMLSILSIHSCPNLQAIPRRLLNLISLDINDSCNLMGYAKEYTKWCTICHIHSIRINGLVVRDGTGYCF</sequence>
<gene>
    <name evidence="6" type="ORF">SLEP1_g58461</name>
</gene>
<dbReference type="SUPFAM" id="SSF52058">
    <property type="entry name" value="L domain-like"/>
    <property type="match status" value="1"/>
</dbReference>
<accession>A0AAV5MSZ4</accession>
<evidence type="ECO:0000259" key="5">
    <source>
        <dbReference type="SMART" id="SM00382"/>
    </source>
</evidence>
<dbReference type="PANTHER" id="PTHR23155:SF1139">
    <property type="entry name" value="CC-NBS-LRR RESISTANCE PROTEIN"/>
    <property type="match status" value="1"/>
</dbReference>
<dbReference type="SMART" id="SM00382">
    <property type="entry name" value="AAA"/>
    <property type="match status" value="1"/>
</dbReference>
<dbReference type="FunFam" id="1.10.10.10:FF:000322">
    <property type="entry name" value="Probable disease resistance protein At1g63360"/>
    <property type="match status" value="1"/>
</dbReference>
<dbReference type="Proteomes" id="UP001054252">
    <property type="component" value="Unassembled WGS sequence"/>
</dbReference>
<keyword evidence="1" id="KW-0677">Repeat</keyword>
<comment type="caution">
    <text evidence="6">The sequence shown here is derived from an EMBL/GenBank/DDBJ whole genome shotgun (WGS) entry which is preliminary data.</text>
</comment>
<dbReference type="InterPro" id="IPR041118">
    <property type="entry name" value="Rx_N"/>
</dbReference>
<proteinExistence type="predicted"/>
<dbReference type="GO" id="GO:0043531">
    <property type="term" value="F:ADP binding"/>
    <property type="evidence" value="ECO:0007669"/>
    <property type="project" value="InterPro"/>
</dbReference>
<dbReference type="SUPFAM" id="SSF52540">
    <property type="entry name" value="P-loop containing nucleoside triphosphate hydrolases"/>
    <property type="match status" value="1"/>
</dbReference>
<evidence type="ECO:0000256" key="3">
    <source>
        <dbReference type="ARBA" id="ARBA00022821"/>
    </source>
</evidence>
<keyword evidence="3" id="KW-0611">Plant defense</keyword>
<dbReference type="Gene3D" id="1.20.5.4130">
    <property type="match status" value="1"/>
</dbReference>
<dbReference type="Pfam" id="PF18052">
    <property type="entry name" value="Rx_N"/>
    <property type="match status" value="1"/>
</dbReference>
<keyword evidence="2" id="KW-0547">Nucleotide-binding</keyword>
<dbReference type="Pfam" id="PF23559">
    <property type="entry name" value="WHD_DRP"/>
    <property type="match status" value="1"/>
</dbReference>
<evidence type="ECO:0000313" key="7">
    <source>
        <dbReference type="Proteomes" id="UP001054252"/>
    </source>
</evidence>